<keyword evidence="2" id="KW-1185">Reference proteome</keyword>
<reference evidence="2" key="1">
    <citation type="journal article" date="2019" name="Int. J. Syst. Evol. Microbiol.">
        <title>The Global Catalogue of Microorganisms (GCM) 10K type strain sequencing project: providing services to taxonomists for standard genome sequencing and annotation.</title>
        <authorList>
            <consortium name="The Broad Institute Genomics Platform"/>
            <consortium name="The Broad Institute Genome Sequencing Center for Infectious Disease"/>
            <person name="Wu L."/>
            <person name="Ma J."/>
        </authorList>
    </citation>
    <scope>NUCLEOTIDE SEQUENCE [LARGE SCALE GENOMIC DNA]</scope>
    <source>
        <strain evidence="2">CCUG 63830</strain>
    </source>
</reference>
<evidence type="ECO:0000313" key="1">
    <source>
        <dbReference type="EMBL" id="MFC6662473.1"/>
    </source>
</evidence>
<dbReference type="EMBL" id="JBHSWB010000002">
    <property type="protein sequence ID" value="MFC6662473.1"/>
    <property type="molecule type" value="Genomic_DNA"/>
</dbReference>
<gene>
    <name evidence="1" type="ORF">ACFP90_20685</name>
</gene>
<organism evidence="1 2">
    <name type="scientific">Deinococcus multiflagellatus</name>
    <dbReference type="NCBI Taxonomy" id="1656887"/>
    <lineage>
        <taxon>Bacteria</taxon>
        <taxon>Thermotogati</taxon>
        <taxon>Deinococcota</taxon>
        <taxon>Deinococci</taxon>
        <taxon>Deinococcales</taxon>
        <taxon>Deinococcaceae</taxon>
        <taxon>Deinococcus</taxon>
    </lineage>
</organism>
<sequence>MGHWPSAPLAAAWRAYSQLYGAALLPVLDRREPTFLEYLMVRQLHPTERNLQLDARYEALCQTTTLYRLATAPLAPVEARNTSPVTVENVAAGVVDFQALVAATRQKLQRDFERGRATRRLS</sequence>
<evidence type="ECO:0000313" key="2">
    <source>
        <dbReference type="Proteomes" id="UP001596317"/>
    </source>
</evidence>
<protein>
    <submittedName>
        <fullName evidence="1">Uncharacterized protein</fullName>
    </submittedName>
</protein>
<dbReference type="RefSeq" id="WP_380058440.1">
    <property type="nucleotide sequence ID" value="NZ_JBHSWB010000002.1"/>
</dbReference>
<name>A0ABW1ZNQ6_9DEIO</name>
<accession>A0ABW1ZNQ6</accession>
<comment type="caution">
    <text evidence="1">The sequence shown here is derived from an EMBL/GenBank/DDBJ whole genome shotgun (WGS) entry which is preliminary data.</text>
</comment>
<proteinExistence type="predicted"/>
<dbReference type="Proteomes" id="UP001596317">
    <property type="component" value="Unassembled WGS sequence"/>
</dbReference>